<evidence type="ECO:0000256" key="6">
    <source>
        <dbReference type="ARBA" id="ARBA00023310"/>
    </source>
</evidence>
<dbReference type="NCBIfam" id="NF009975">
    <property type="entry name" value="PRK13436.1"/>
    <property type="match status" value="1"/>
</dbReference>
<keyword evidence="3 7" id="KW-0375">Hydrogen ion transport</keyword>
<evidence type="ECO:0000256" key="2">
    <source>
        <dbReference type="ARBA" id="ARBA00022448"/>
    </source>
</evidence>
<organism evidence="8 9">
    <name type="scientific">Mycoplasma yeatsii</name>
    <dbReference type="NCBI Taxonomy" id="51365"/>
    <lineage>
        <taxon>Bacteria</taxon>
        <taxon>Bacillati</taxon>
        <taxon>Mycoplasmatota</taxon>
        <taxon>Mollicutes</taxon>
        <taxon>Mycoplasmataceae</taxon>
        <taxon>Mycoplasma</taxon>
    </lineage>
</organism>
<dbReference type="PANTHER" id="PTHR11910">
    <property type="entry name" value="ATP SYNTHASE DELTA CHAIN"/>
    <property type="match status" value="1"/>
</dbReference>
<keyword evidence="4 7" id="KW-0406">Ion transport</keyword>
<keyword evidence="9" id="KW-1185">Reference proteome</keyword>
<dbReference type="InterPro" id="IPR026015">
    <property type="entry name" value="ATP_synth_OSCP/delta_N_sf"/>
</dbReference>
<comment type="subcellular location">
    <subcellularLocation>
        <location evidence="7">Cell membrane</location>
        <topology evidence="7">Peripheral membrane protein</topology>
    </subcellularLocation>
    <subcellularLocation>
        <location evidence="1">Membrane</location>
    </subcellularLocation>
</comment>
<reference evidence="8" key="1">
    <citation type="submission" date="2023-07" db="EMBL/GenBank/DDBJ databases">
        <title>Genomic Encyclopedia of Type Strains, Phase IV (KMG-IV): sequencing the most valuable type-strain genomes for metagenomic binning, comparative biology and taxonomic classification.</title>
        <authorList>
            <person name="Goeker M."/>
        </authorList>
    </citation>
    <scope>NUCLEOTIDE SEQUENCE [LARGE SCALE GENOMIC DNA]</scope>
    <source>
        <strain evidence="8">DSM 22019</strain>
    </source>
</reference>
<dbReference type="EMBL" id="JAUSWP010000006">
    <property type="protein sequence ID" value="MDQ0567979.1"/>
    <property type="molecule type" value="Genomic_DNA"/>
</dbReference>
<dbReference type="Proteomes" id="UP001236620">
    <property type="component" value="Unassembled WGS sequence"/>
</dbReference>
<dbReference type="HAMAP" id="MF_01416">
    <property type="entry name" value="ATP_synth_delta_bact"/>
    <property type="match status" value="1"/>
</dbReference>
<evidence type="ECO:0000256" key="5">
    <source>
        <dbReference type="ARBA" id="ARBA00023136"/>
    </source>
</evidence>
<comment type="function">
    <text evidence="7">This protein is part of the stalk that links CF(0) to CF(1). It either transmits conformational changes from CF(0) to CF(1) or is implicated in proton conduction.</text>
</comment>
<evidence type="ECO:0000256" key="7">
    <source>
        <dbReference type="HAMAP-Rule" id="MF_01416"/>
    </source>
</evidence>
<accession>A0ABU0NF31</accession>
<dbReference type="PRINTS" id="PR00125">
    <property type="entry name" value="ATPASEDELTA"/>
</dbReference>
<evidence type="ECO:0000313" key="9">
    <source>
        <dbReference type="Proteomes" id="UP001236620"/>
    </source>
</evidence>
<keyword evidence="2 7" id="KW-0813">Transport</keyword>
<comment type="caution">
    <text evidence="8">The sequence shown here is derived from an EMBL/GenBank/DDBJ whole genome shotgun (WGS) entry which is preliminary data.</text>
</comment>
<evidence type="ECO:0000256" key="1">
    <source>
        <dbReference type="ARBA" id="ARBA00004370"/>
    </source>
</evidence>
<dbReference type="NCBIfam" id="TIGR01145">
    <property type="entry name" value="ATP_synt_delta"/>
    <property type="match status" value="1"/>
</dbReference>
<name>A0ABU0NF31_9MOLU</name>
<comment type="similarity">
    <text evidence="7">Belongs to the ATPase delta chain family.</text>
</comment>
<evidence type="ECO:0000313" key="8">
    <source>
        <dbReference type="EMBL" id="MDQ0567979.1"/>
    </source>
</evidence>
<evidence type="ECO:0000256" key="4">
    <source>
        <dbReference type="ARBA" id="ARBA00023065"/>
    </source>
</evidence>
<comment type="function">
    <text evidence="7">F(1)F(0) ATP synthase produces ATP from ADP in the presence of a proton or sodium gradient. F-type ATPases consist of two structural domains, F(1) containing the extramembraneous catalytic core and F(0) containing the membrane proton channel, linked together by a central stalk and a peripheral stalk. During catalysis, ATP synthesis in the catalytic domain of F(1) is coupled via a rotary mechanism of the central stalk subunits to proton translocation.</text>
</comment>
<proteinExistence type="inferred from homology"/>
<gene>
    <name evidence="7" type="primary">atpH</name>
    <name evidence="8" type="ORF">J2Z63_000627</name>
</gene>
<sequence length="183" mass="20981">MLLKEKVINNWAVALSNIAIEENLVDEFIEQTDVLIRVLRDRDDFAKILSFSTNEQKSRSISIIDETFTGFGFNIHLINAMKLLVEIQAFINFRDILKILYQKLLASRKIVSGIVWSTEELTKKQIEMIEQKISKQINKKIDLINKIDSSLIGGVKVYVDGRIFDGSIQAKLESMKYQAIKGE</sequence>
<dbReference type="RefSeq" id="WP_307445199.1">
    <property type="nucleotide sequence ID" value="NZ_JAUSWP010000006.1"/>
</dbReference>
<dbReference type="Pfam" id="PF00213">
    <property type="entry name" value="OSCP"/>
    <property type="match status" value="1"/>
</dbReference>
<keyword evidence="7" id="KW-0139">CF(1)</keyword>
<dbReference type="InterPro" id="IPR000711">
    <property type="entry name" value="ATPase_OSCP/dsu"/>
</dbReference>
<protein>
    <recommendedName>
        <fullName evidence="7">ATP synthase subunit delta</fullName>
    </recommendedName>
    <alternativeName>
        <fullName evidence="7">ATP synthase F(1) sector subunit delta</fullName>
    </alternativeName>
    <alternativeName>
        <fullName evidence="7">F-type ATPase subunit delta</fullName>
        <shortName evidence="7">F-ATPase subunit delta</shortName>
    </alternativeName>
</protein>
<dbReference type="SUPFAM" id="SSF47928">
    <property type="entry name" value="N-terminal domain of the delta subunit of the F1F0-ATP synthase"/>
    <property type="match status" value="1"/>
</dbReference>
<keyword evidence="7" id="KW-1003">Cell membrane</keyword>
<evidence type="ECO:0000256" key="3">
    <source>
        <dbReference type="ARBA" id="ARBA00022781"/>
    </source>
</evidence>
<keyword evidence="5 7" id="KW-0472">Membrane</keyword>
<keyword evidence="6 7" id="KW-0066">ATP synthesis</keyword>